<gene>
    <name evidence="5" type="primary">prmB</name>
    <name evidence="5" type="ORF">M9394_00850</name>
</gene>
<dbReference type="GO" id="GO:0032259">
    <property type="term" value="P:methylation"/>
    <property type="evidence" value="ECO:0007669"/>
    <property type="project" value="UniProtKB-KW"/>
</dbReference>
<evidence type="ECO:0000256" key="1">
    <source>
        <dbReference type="ARBA" id="ARBA00022603"/>
    </source>
</evidence>
<dbReference type="InterPro" id="IPR029063">
    <property type="entry name" value="SAM-dependent_MTases_sf"/>
</dbReference>
<dbReference type="InterPro" id="IPR004556">
    <property type="entry name" value="HemK-like"/>
</dbReference>
<dbReference type="PIRSF" id="PIRSF037167">
    <property type="entry name" value="Mtase_YfcB_prd"/>
    <property type="match status" value="1"/>
</dbReference>
<protein>
    <submittedName>
        <fullName evidence="5">50S ribosomal protein L3 N(5)-glutamine methyltransferase</fullName>
        <ecNumber evidence="5">2.1.1.298</ecNumber>
    </submittedName>
</protein>
<evidence type="ECO:0000259" key="4">
    <source>
        <dbReference type="Pfam" id="PF05175"/>
    </source>
</evidence>
<dbReference type="InterPro" id="IPR017127">
    <property type="entry name" value="Ribosome_uL3_MTase"/>
</dbReference>
<dbReference type="EC" id="2.1.1.298" evidence="5"/>
<proteinExistence type="predicted"/>
<dbReference type="GO" id="GO:0036009">
    <property type="term" value="F:protein-glutamine N-methyltransferase activity"/>
    <property type="evidence" value="ECO:0007669"/>
    <property type="project" value="InterPro"/>
</dbReference>
<dbReference type="InterPro" id="IPR007848">
    <property type="entry name" value="Small_mtfrase_dom"/>
</dbReference>
<dbReference type="EMBL" id="CP097751">
    <property type="protein sequence ID" value="URJ27688.1"/>
    <property type="molecule type" value="Genomic_DNA"/>
</dbReference>
<evidence type="ECO:0000313" key="6">
    <source>
        <dbReference type="Proteomes" id="UP001056323"/>
    </source>
</evidence>
<dbReference type="Proteomes" id="UP001056323">
    <property type="component" value="Chromosome"/>
</dbReference>
<dbReference type="RefSeq" id="WP_250250127.1">
    <property type="nucleotide sequence ID" value="NZ_CP097751.1"/>
</dbReference>
<evidence type="ECO:0000313" key="5">
    <source>
        <dbReference type="EMBL" id="URJ27688.1"/>
    </source>
</evidence>
<dbReference type="CDD" id="cd02440">
    <property type="entry name" value="AdoMet_MTases"/>
    <property type="match status" value="1"/>
</dbReference>
<dbReference type="GO" id="GO:0005829">
    <property type="term" value="C:cytosol"/>
    <property type="evidence" value="ECO:0007669"/>
    <property type="project" value="TreeGrafter"/>
</dbReference>
<dbReference type="SUPFAM" id="SSF53335">
    <property type="entry name" value="S-adenosyl-L-methionine-dependent methyltransferases"/>
    <property type="match status" value="1"/>
</dbReference>
<keyword evidence="3" id="KW-0949">S-adenosyl-L-methionine</keyword>
<dbReference type="PANTHER" id="PTHR47806:SF1">
    <property type="entry name" value="RIBOSOMAL PROTEIN UL3 GLUTAMINE METHYLTRANSFERASE"/>
    <property type="match status" value="1"/>
</dbReference>
<keyword evidence="5" id="KW-0689">Ribosomal protein</keyword>
<dbReference type="Pfam" id="PF05175">
    <property type="entry name" value="MTS"/>
    <property type="match status" value="1"/>
</dbReference>
<reference evidence="5" key="1">
    <citation type="submission" date="2022-05" db="EMBL/GenBank/DDBJ databases">
        <title>Impact of host demography and evolutionary history on endosymbiont molecular evolution: a test in carpenter ants (Genus Camponotus) and their Blochmannia endosymbionts.</title>
        <authorList>
            <person name="Manthey J.D."/>
            <person name="Giron J.C."/>
            <person name="Hruska J.P."/>
        </authorList>
    </citation>
    <scope>NUCLEOTIDE SEQUENCE</scope>
    <source>
        <strain evidence="5">C-049</strain>
    </source>
</reference>
<evidence type="ECO:0000256" key="3">
    <source>
        <dbReference type="ARBA" id="ARBA00022691"/>
    </source>
</evidence>
<feature type="domain" description="Methyltransferase small" evidence="4">
    <location>
        <begin position="132"/>
        <end position="214"/>
    </location>
</feature>
<dbReference type="AlphaFoldDB" id="A0AAE9I763"/>
<dbReference type="KEGG" id="bhb:M9394_00850"/>
<name>A0AAE9I763_9ENTR</name>
<dbReference type="GO" id="GO:0005840">
    <property type="term" value="C:ribosome"/>
    <property type="evidence" value="ECO:0007669"/>
    <property type="project" value="UniProtKB-KW"/>
</dbReference>
<dbReference type="Gene3D" id="3.40.50.150">
    <property type="entry name" value="Vaccinia Virus protein VP39"/>
    <property type="match status" value="1"/>
</dbReference>
<organism evidence="5 6">
    <name type="scientific">Candidatus Blochmanniella camponoti</name>
    <dbReference type="NCBI Taxonomy" id="108080"/>
    <lineage>
        <taxon>Bacteria</taxon>
        <taxon>Pseudomonadati</taxon>
        <taxon>Pseudomonadota</taxon>
        <taxon>Gammaproteobacteria</taxon>
        <taxon>Enterobacterales</taxon>
        <taxon>Enterobacteriaceae</taxon>
        <taxon>ant endosymbionts</taxon>
        <taxon>Candidatus Blochmanniella</taxon>
    </lineage>
</organism>
<dbReference type="NCBIfam" id="TIGR03533">
    <property type="entry name" value="L3_gln_methyl"/>
    <property type="match status" value="1"/>
</dbReference>
<keyword evidence="5" id="KW-0687">Ribonucleoprotein</keyword>
<dbReference type="NCBIfam" id="TIGR00536">
    <property type="entry name" value="hemK_fam"/>
    <property type="match status" value="1"/>
</dbReference>
<dbReference type="PANTHER" id="PTHR47806">
    <property type="entry name" value="50S RIBOSOMAL PROTEIN L3 GLUTAMINE METHYLTRANSFERASE"/>
    <property type="match status" value="1"/>
</dbReference>
<sequence length="304" mass="35073">MKNVTKETLTEIHTILDILRWSSSQFNANPIFYGHGTNNFWDETLHLILPSIYLPINIPTQIYQARLTSRERSKIIKLVNYRIKKRIPVPYLTCQAWFCGLKFYVDKRVFIPRSPIGELITSCFNDLLPQYPYRILDMGTGSGCIAVAIATVYPKSEIDAVDISIDALKVAEHNIKLYNLEHRVFPIHSDLFSNLPQLKYDLIITNPPYVKNSDIYKLPKEFHYEPMISLSADNDGLKIIQKILMNVMHHLNTNGTLICEVGSTKMALIERYPNIPFRWLRLSNGGKGVFMLTYEQLLSFDNTE</sequence>
<dbReference type="PROSITE" id="PS00092">
    <property type="entry name" value="N6_MTASE"/>
    <property type="match status" value="1"/>
</dbReference>
<keyword evidence="2 5" id="KW-0808">Transferase</keyword>
<evidence type="ECO:0000256" key="2">
    <source>
        <dbReference type="ARBA" id="ARBA00022679"/>
    </source>
</evidence>
<dbReference type="InterPro" id="IPR002052">
    <property type="entry name" value="DNA_methylase_N6_adenine_CS"/>
</dbReference>
<dbReference type="GO" id="GO:0003676">
    <property type="term" value="F:nucleic acid binding"/>
    <property type="evidence" value="ECO:0007669"/>
    <property type="project" value="InterPro"/>
</dbReference>
<keyword evidence="1 5" id="KW-0489">Methyltransferase</keyword>
<accession>A0AAE9I763</accession>